<sequence length="115" mass="12084">MAVIESYVHQELFVIEALTESGSAELKIYDGDAPAAFEVLDMWVVGEPGGSGDTVKLTDGTDDIVAALTTTTSDLIVRAADIDQAKNNIAADGSLSLVTASACTARCFILCRRTN</sequence>
<dbReference type="EMBL" id="LAZR01001289">
    <property type="protein sequence ID" value="KKN47224.1"/>
    <property type="molecule type" value="Genomic_DNA"/>
</dbReference>
<dbReference type="AlphaFoldDB" id="A0A0F9QXK9"/>
<organism evidence="1">
    <name type="scientific">marine sediment metagenome</name>
    <dbReference type="NCBI Taxonomy" id="412755"/>
    <lineage>
        <taxon>unclassified sequences</taxon>
        <taxon>metagenomes</taxon>
        <taxon>ecological metagenomes</taxon>
    </lineage>
</organism>
<accession>A0A0F9QXK9</accession>
<proteinExistence type="predicted"/>
<comment type="caution">
    <text evidence="1">The sequence shown here is derived from an EMBL/GenBank/DDBJ whole genome shotgun (WGS) entry which is preliminary data.</text>
</comment>
<evidence type="ECO:0000313" key="1">
    <source>
        <dbReference type="EMBL" id="KKN47224.1"/>
    </source>
</evidence>
<gene>
    <name evidence="1" type="ORF">LCGC14_0665130</name>
</gene>
<name>A0A0F9QXK9_9ZZZZ</name>
<reference evidence="1" key="1">
    <citation type="journal article" date="2015" name="Nature">
        <title>Complex archaea that bridge the gap between prokaryotes and eukaryotes.</title>
        <authorList>
            <person name="Spang A."/>
            <person name="Saw J.H."/>
            <person name="Jorgensen S.L."/>
            <person name="Zaremba-Niedzwiedzka K."/>
            <person name="Martijn J."/>
            <person name="Lind A.E."/>
            <person name="van Eijk R."/>
            <person name="Schleper C."/>
            <person name="Guy L."/>
            <person name="Ettema T.J."/>
        </authorList>
    </citation>
    <scope>NUCLEOTIDE SEQUENCE</scope>
</reference>
<protein>
    <submittedName>
        <fullName evidence="1">Uncharacterized protein</fullName>
    </submittedName>
</protein>